<proteinExistence type="inferred from homology"/>
<dbReference type="CDD" id="cd07987">
    <property type="entry name" value="LPLAT_MGAT-like"/>
    <property type="match status" value="1"/>
</dbReference>
<keyword evidence="6" id="KW-1185">Reference proteome</keyword>
<organism evidence="5 6">
    <name type="scientific">Solanum verrucosum</name>
    <dbReference type="NCBI Taxonomy" id="315347"/>
    <lineage>
        <taxon>Eukaryota</taxon>
        <taxon>Viridiplantae</taxon>
        <taxon>Streptophyta</taxon>
        <taxon>Embryophyta</taxon>
        <taxon>Tracheophyta</taxon>
        <taxon>Spermatophyta</taxon>
        <taxon>Magnoliopsida</taxon>
        <taxon>eudicotyledons</taxon>
        <taxon>Gunneridae</taxon>
        <taxon>Pentapetalae</taxon>
        <taxon>asterids</taxon>
        <taxon>lamiids</taxon>
        <taxon>Solanales</taxon>
        <taxon>Solanaceae</taxon>
        <taxon>Solanoideae</taxon>
        <taxon>Solaneae</taxon>
        <taxon>Solanum</taxon>
    </lineage>
</organism>
<comment type="similarity">
    <text evidence="1">Belongs to the diacylglycerol acyltransferase family.</text>
</comment>
<dbReference type="PANTHER" id="PTHR22753">
    <property type="entry name" value="TRANSMEMBRANE PROTEIN 68"/>
    <property type="match status" value="1"/>
</dbReference>
<evidence type="ECO:0000313" key="5">
    <source>
        <dbReference type="EMBL" id="WMV11838.1"/>
    </source>
</evidence>
<dbReference type="GO" id="GO:0004144">
    <property type="term" value="F:diacylglycerol O-acyltransferase activity"/>
    <property type="evidence" value="ECO:0007669"/>
    <property type="project" value="UniProtKB-ARBA"/>
</dbReference>
<dbReference type="GO" id="GO:0019432">
    <property type="term" value="P:triglyceride biosynthetic process"/>
    <property type="evidence" value="ECO:0007669"/>
    <property type="project" value="UniProtKB-ARBA"/>
</dbReference>
<dbReference type="Gene3D" id="3.40.50.1820">
    <property type="entry name" value="alpha/beta hydrolase"/>
    <property type="match status" value="1"/>
</dbReference>
<evidence type="ECO:0000313" key="6">
    <source>
        <dbReference type="Proteomes" id="UP001234989"/>
    </source>
</evidence>
<accession>A0AAF0PW05</accession>
<dbReference type="GO" id="GO:0016020">
    <property type="term" value="C:membrane"/>
    <property type="evidence" value="ECO:0007669"/>
    <property type="project" value="TreeGrafter"/>
</dbReference>
<dbReference type="Pfam" id="PF12146">
    <property type="entry name" value="Hydrolase_4"/>
    <property type="match status" value="1"/>
</dbReference>
<dbReference type="InterPro" id="IPR007130">
    <property type="entry name" value="DAGAT"/>
</dbReference>
<sequence length="733" mass="82049">MASLLHNFWATPRFGLSPDYKPQCIARFACLACQDSTFLSSESVIVNGVSSIEEKEKSSPIIDVKNGHVAPAIKEKNKEDIQNKLETLWDDGYGTQTVKDYLEIGSEIVKPDGGPPRWFTPISAGPPLENSPLLLFLPGMDGTGMGLVLHEKALGKVFQVWSLHIPAYDRTPFDACCLLGLLSGDGTERTWNKLEELVKFVGRTVRMKHASSPSKPIYLVGDSFGGCLALAVAAHNPEIDLVLILANPATSFDRTQLQPLLPLLKSLPDEFHVTVPYLLSFIMGDPLKMAMVNIDSMLPPGQIIQRLSGNLTDLLAHLYGLADIIPKETLLWKLKLLRSASSYSNSRLHAVNAEVLVIASGKDNMLPSENEAQRLKNSLRNCTVRYFKDNGHTILLEDGINLLSIIKATSKYRRSKRHDYVMDFLPPSKSEFKKTTKDNSWYFNFTGPVMLSTMENGKIVRGLAGVPREGPVLLVGYHMLMGLEIVPLVHEYLMQTKNLLRGIAHPTLFTQLVESRPNATSFVDMLKLYGATPVTASNFFKLLATKSHVLLYPGGAREALHRKGEEYKVIWPDQQEFIRMAAKFGATIVPFGVVGEDDIAQLVLDYDDLKSIPILGDRIRSENEEAARNGFTVRGDMNGEIANQMLYIPGLLPKIPGRFYFFFGKPIHTKGRQDLVKDREKARELYLQVKSEVQNNMNYLLKKREKDPYRNVIDRTLYRAFSATSDDVPTFDF</sequence>
<dbReference type="PANTHER" id="PTHR22753:SF14">
    <property type="entry name" value="MONOACYLGLYCEROL_DIACYLGLYCEROL O-ACYLTRANSFERASE"/>
    <property type="match status" value="1"/>
</dbReference>
<keyword evidence="2" id="KW-0808">Transferase</keyword>
<feature type="domain" description="Serine aminopeptidase S33" evidence="4">
    <location>
        <begin position="186"/>
        <end position="397"/>
    </location>
</feature>
<keyword evidence="3" id="KW-0012">Acyltransferase</keyword>
<dbReference type="EMBL" id="CP133612">
    <property type="protein sequence ID" value="WMV11838.1"/>
    <property type="molecule type" value="Genomic_DNA"/>
</dbReference>
<dbReference type="InterPro" id="IPR029058">
    <property type="entry name" value="AB_hydrolase_fold"/>
</dbReference>
<dbReference type="InterPro" id="IPR022742">
    <property type="entry name" value="Hydrolase_4"/>
</dbReference>
<dbReference type="Proteomes" id="UP001234989">
    <property type="component" value="Chromosome 1"/>
</dbReference>
<evidence type="ECO:0000256" key="3">
    <source>
        <dbReference type="ARBA" id="ARBA00023315"/>
    </source>
</evidence>
<protein>
    <recommendedName>
        <fullName evidence="4">Serine aminopeptidase S33 domain-containing protein</fullName>
    </recommendedName>
</protein>
<dbReference type="AlphaFoldDB" id="A0AAF0PW05"/>
<name>A0AAF0PW05_SOLVR</name>
<evidence type="ECO:0000256" key="1">
    <source>
        <dbReference type="ARBA" id="ARBA00005420"/>
    </source>
</evidence>
<reference evidence="5" key="1">
    <citation type="submission" date="2023-08" db="EMBL/GenBank/DDBJ databases">
        <title>A de novo genome assembly of Solanum verrucosum Schlechtendal, a Mexican diploid species geographically isolated from the other diploid A-genome species in potato relatives.</title>
        <authorList>
            <person name="Hosaka K."/>
        </authorList>
    </citation>
    <scope>NUCLEOTIDE SEQUENCE</scope>
    <source>
        <tissue evidence="5">Young leaves</tissue>
    </source>
</reference>
<gene>
    <name evidence="5" type="ORF">MTR67_005223</name>
</gene>
<dbReference type="SUPFAM" id="SSF53474">
    <property type="entry name" value="alpha/beta-Hydrolases"/>
    <property type="match status" value="1"/>
</dbReference>
<evidence type="ECO:0000256" key="2">
    <source>
        <dbReference type="ARBA" id="ARBA00022679"/>
    </source>
</evidence>
<evidence type="ECO:0000259" key="4">
    <source>
        <dbReference type="Pfam" id="PF12146"/>
    </source>
</evidence>
<dbReference type="Pfam" id="PF03982">
    <property type="entry name" value="DAGAT"/>
    <property type="match status" value="1"/>
</dbReference>